<feature type="transmembrane region" description="Helical" evidence="2">
    <location>
        <begin position="165"/>
        <end position="186"/>
    </location>
</feature>
<dbReference type="EMBL" id="LQQY01000011">
    <property type="protein sequence ID" value="KZE50119.1"/>
    <property type="molecule type" value="Genomic_DNA"/>
</dbReference>
<evidence type="ECO:0000256" key="2">
    <source>
        <dbReference type="SAM" id="Phobius"/>
    </source>
</evidence>
<evidence type="ECO:0000256" key="1">
    <source>
        <dbReference type="ARBA" id="ARBA00010792"/>
    </source>
</evidence>
<feature type="transmembrane region" description="Helical" evidence="2">
    <location>
        <begin position="102"/>
        <end position="123"/>
    </location>
</feature>
<keyword evidence="2" id="KW-0472">Membrane</keyword>
<dbReference type="PANTHER" id="PTHR42709">
    <property type="entry name" value="ALKALINE PHOSPHATASE LIKE PROTEIN"/>
    <property type="match status" value="1"/>
</dbReference>
<keyword evidence="2" id="KW-0812">Transmembrane</keyword>
<gene>
    <name evidence="4" type="ORF">AV649_18030</name>
</gene>
<dbReference type="AlphaFoldDB" id="A0A0J5T460"/>
<dbReference type="Proteomes" id="UP000076510">
    <property type="component" value="Unassembled WGS sequence"/>
</dbReference>
<feature type="transmembrane region" description="Helical" evidence="2">
    <location>
        <begin position="15"/>
        <end position="38"/>
    </location>
</feature>
<dbReference type="PANTHER" id="PTHR42709:SF11">
    <property type="entry name" value="DEDA FAMILY PROTEIN"/>
    <property type="match status" value="1"/>
</dbReference>
<organism evidence="4 5">
    <name type="scientific">Rossellomorea marisflavi</name>
    <dbReference type="NCBI Taxonomy" id="189381"/>
    <lineage>
        <taxon>Bacteria</taxon>
        <taxon>Bacillati</taxon>
        <taxon>Bacillota</taxon>
        <taxon>Bacilli</taxon>
        <taxon>Bacillales</taxon>
        <taxon>Bacillaceae</taxon>
        <taxon>Rossellomorea</taxon>
    </lineage>
</organism>
<accession>A0A0J5T460</accession>
<dbReference type="InterPro" id="IPR032816">
    <property type="entry name" value="VTT_dom"/>
</dbReference>
<protein>
    <recommendedName>
        <fullName evidence="3">VTT domain-containing protein</fullName>
    </recommendedName>
</protein>
<sequence>MSEWIHMFETWLMDYGVWGLILVSFADSSFFPIPPDVLLIPMSIANPDSALLYALYTTVASVIGALFGWWIGKKLGRPVLVYLFKEERIQKVEDYFNKFGPMAILIAGLTPVPYKIFTIFAGVSGIRIRVLVIWSIIGRGFRFFLEAIIIMTLGEKAKPFIEQNFAMLSFVVGAVLVILYVGYVLIKKRRTSVQ</sequence>
<feature type="domain" description="VTT" evidence="3">
    <location>
        <begin position="34"/>
        <end position="149"/>
    </location>
</feature>
<evidence type="ECO:0000313" key="4">
    <source>
        <dbReference type="EMBL" id="KZE50119.1"/>
    </source>
</evidence>
<feature type="transmembrane region" description="Helical" evidence="2">
    <location>
        <begin position="130"/>
        <end position="153"/>
    </location>
</feature>
<dbReference type="InterPro" id="IPR051311">
    <property type="entry name" value="DedA_domain"/>
</dbReference>
<reference evidence="5" key="1">
    <citation type="submission" date="2016-01" db="EMBL/GenBank/DDBJ databases">
        <title>Whole genome sequencing of Bhargavaea cecembensis T14.</title>
        <authorList>
            <person name="Hong K.W."/>
        </authorList>
    </citation>
    <scope>NUCLEOTIDE SEQUENCE [LARGE SCALE GENOMIC DNA]</scope>
    <source>
        <strain evidence="5">M19</strain>
    </source>
</reference>
<dbReference type="PATRIC" id="fig|189381.10.peg.1852"/>
<evidence type="ECO:0000313" key="5">
    <source>
        <dbReference type="Proteomes" id="UP000076510"/>
    </source>
</evidence>
<comment type="similarity">
    <text evidence="1">Belongs to the DedA family.</text>
</comment>
<dbReference type="RefSeq" id="WP_048013990.1">
    <property type="nucleotide sequence ID" value="NZ_CAXQIX010000063.1"/>
</dbReference>
<dbReference type="GO" id="GO:0005886">
    <property type="term" value="C:plasma membrane"/>
    <property type="evidence" value="ECO:0007669"/>
    <property type="project" value="TreeGrafter"/>
</dbReference>
<comment type="caution">
    <text evidence="4">The sequence shown here is derived from an EMBL/GenBank/DDBJ whole genome shotgun (WGS) entry which is preliminary data.</text>
</comment>
<proteinExistence type="inferred from homology"/>
<name>A0A0J5T460_9BACI</name>
<evidence type="ECO:0000259" key="3">
    <source>
        <dbReference type="Pfam" id="PF09335"/>
    </source>
</evidence>
<keyword evidence="2" id="KW-1133">Transmembrane helix</keyword>
<dbReference type="Pfam" id="PF09335">
    <property type="entry name" value="VTT_dom"/>
    <property type="match status" value="1"/>
</dbReference>
<feature type="transmembrane region" description="Helical" evidence="2">
    <location>
        <begin position="50"/>
        <end position="71"/>
    </location>
</feature>
<dbReference type="OrthoDB" id="9810270at2"/>